<keyword evidence="1" id="KW-0472">Membrane</keyword>
<dbReference type="GO" id="GO:0005886">
    <property type="term" value="C:plasma membrane"/>
    <property type="evidence" value="ECO:0007669"/>
    <property type="project" value="TreeGrafter"/>
</dbReference>
<dbReference type="InterPro" id="IPR032816">
    <property type="entry name" value="VTT_dom"/>
</dbReference>
<feature type="transmembrane region" description="Helical" evidence="1">
    <location>
        <begin position="143"/>
        <end position="165"/>
    </location>
</feature>
<organism evidence="3 4">
    <name type="scientific">Candidatus Kerfeldbacteria bacterium RIFCSPLOWO2_01_FULL_48_11</name>
    <dbReference type="NCBI Taxonomy" id="1798543"/>
    <lineage>
        <taxon>Bacteria</taxon>
        <taxon>Candidatus Kerfeldiibacteriota</taxon>
    </lineage>
</organism>
<dbReference type="EMBL" id="MHKE01000015">
    <property type="protein sequence ID" value="OGY83084.1"/>
    <property type="molecule type" value="Genomic_DNA"/>
</dbReference>
<name>A0A1G2B1Q6_9BACT</name>
<evidence type="ECO:0000259" key="2">
    <source>
        <dbReference type="Pfam" id="PF09335"/>
    </source>
</evidence>
<feature type="transmembrane region" description="Helical" evidence="1">
    <location>
        <begin position="53"/>
        <end position="74"/>
    </location>
</feature>
<reference evidence="3 4" key="1">
    <citation type="journal article" date="2016" name="Nat. Commun.">
        <title>Thousands of microbial genomes shed light on interconnected biogeochemical processes in an aquifer system.</title>
        <authorList>
            <person name="Anantharaman K."/>
            <person name="Brown C.T."/>
            <person name="Hug L.A."/>
            <person name="Sharon I."/>
            <person name="Castelle C.J."/>
            <person name="Probst A.J."/>
            <person name="Thomas B.C."/>
            <person name="Singh A."/>
            <person name="Wilkins M.J."/>
            <person name="Karaoz U."/>
            <person name="Brodie E.L."/>
            <person name="Williams K.H."/>
            <person name="Hubbard S.S."/>
            <person name="Banfield J.F."/>
        </authorList>
    </citation>
    <scope>NUCLEOTIDE SEQUENCE [LARGE SCALE GENOMIC DNA]</scope>
</reference>
<feature type="transmembrane region" description="Helical" evidence="1">
    <location>
        <begin position="12"/>
        <end position="33"/>
    </location>
</feature>
<evidence type="ECO:0000313" key="4">
    <source>
        <dbReference type="Proteomes" id="UP000179164"/>
    </source>
</evidence>
<feature type="transmembrane region" description="Helical" evidence="1">
    <location>
        <begin position="207"/>
        <end position="227"/>
    </location>
</feature>
<proteinExistence type="predicted"/>
<sequence>MSDGEQKSRKVPRIFFIVSLCIIAVYIATYTVFPELDQGVRTLFSNLQDYALTNGLLGMFVFAIAANATILLNIPYSAAAVLLAGLGLNPILIALTAGIGAVVGELLGYLIGFGGSKLFARSQAPRLDAVRQFLEGRKRATPLIIFALAALPIPDDILIVPLGMVRYPFWKMVVPMTLGKIVQNAYFALLGRYSLGNINSTVEGSGFAIGLGTLVLLLGAIQLVLWIDWDAVLKRWTKIPN</sequence>
<protein>
    <recommendedName>
        <fullName evidence="2">VTT domain-containing protein</fullName>
    </recommendedName>
</protein>
<dbReference type="PANTHER" id="PTHR42709:SF10">
    <property type="entry name" value="SNARE ASSOCIATED GOLGI PROTEIN"/>
    <property type="match status" value="1"/>
</dbReference>
<dbReference type="InterPro" id="IPR051311">
    <property type="entry name" value="DedA_domain"/>
</dbReference>
<feature type="domain" description="VTT" evidence="2">
    <location>
        <begin position="75"/>
        <end position="192"/>
    </location>
</feature>
<evidence type="ECO:0000313" key="3">
    <source>
        <dbReference type="EMBL" id="OGY83084.1"/>
    </source>
</evidence>
<dbReference type="AlphaFoldDB" id="A0A1G2B1Q6"/>
<dbReference type="STRING" id="1798543.A2898_02270"/>
<accession>A0A1G2B1Q6</accession>
<evidence type="ECO:0000256" key="1">
    <source>
        <dbReference type="SAM" id="Phobius"/>
    </source>
</evidence>
<dbReference type="Proteomes" id="UP000179164">
    <property type="component" value="Unassembled WGS sequence"/>
</dbReference>
<keyword evidence="1" id="KW-1133">Transmembrane helix</keyword>
<dbReference type="PANTHER" id="PTHR42709">
    <property type="entry name" value="ALKALINE PHOSPHATASE LIKE PROTEIN"/>
    <property type="match status" value="1"/>
</dbReference>
<gene>
    <name evidence="3" type="ORF">A2898_02270</name>
</gene>
<keyword evidence="1" id="KW-0812">Transmembrane</keyword>
<dbReference type="Pfam" id="PF09335">
    <property type="entry name" value="VTT_dom"/>
    <property type="match status" value="1"/>
</dbReference>
<comment type="caution">
    <text evidence="3">The sequence shown here is derived from an EMBL/GenBank/DDBJ whole genome shotgun (WGS) entry which is preliminary data.</text>
</comment>
<feature type="transmembrane region" description="Helical" evidence="1">
    <location>
        <begin position="86"/>
        <end position="111"/>
    </location>
</feature>